<feature type="chain" id="PRO_5040978288" evidence="2">
    <location>
        <begin position="21"/>
        <end position="132"/>
    </location>
</feature>
<dbReference type="EMBL" id="JAOURS010000006">
    <property type="protein sequence ID" value="MDC6638194.1"/>
    <property type="molecule type" value="Genomic_DNA"/>
</dbReference>
<evidence type="ECO:0000313" key="4">
    <source>
        <dbReference type="Proteomes" id="UP001149314"/>
    </source>
</evidence>
<feature type="compositionally biased region" description="Basic residues" evidence="1">
    <location>
        <begin position="72"/>
        <end position="84"/>
    </location>
</feature>
<evidence type="ECO:0000256" key="1">
    <source>
        <dbReference type="SAM" id="MobiDB-lite"/>
    </source>
</evidence>
<keyword evidence="2" id="KW-0732">Signal</keyword>
<comment type="caution">
    <text evidence="3">The sequence shown here is derived from an EMBL/GenBank/DDBJ whole genome shotgun (WGS) entry which is preliminary data.</text>
</comment>
<proteinExistence type="predicted"/>
<evidence type="ECO:0000256" key="2">
    <source>
        <dbReference type="SAM" id="SignalP"/>
    </source>
</evidence>
<feature type="signal peptide" evidence="2">
    <location>
        <begin position="1"/>
        <end position="20"/>
    </location>
</feature>
<dbReference type="Proteomes" id="UP001149314">
    <property type="component" value="Unassembled WGS sequence"/>
</dbReference>
<gene>
    <name evidence="3" type="ORF">OEZ79_08090</name>
</gene>
<reference evidence="3" key="1">
    <citation type="journal article" date="2023" name="Genes Genomics">
        <title>Genomic insights of Leclercia adecarboxylata strains linked to an outbreak in public hospitals in Mexico.</title>
        <authorList>
            <person name="Barrios-Villa E."/>
            <person name="Pacheco-Flores B."/>
            <person name="Lozano-Zarain P."/>
            <person name="Del Campo-Ortega R."/>
            <person name="de Jesus Ascencio-Montiel I."/>
            <person name="Gonzalez-Leon M."/>
            <person name="Camorlinga-Ponce M."/>
            <person name="Gaytan Cervantes F.J."/>
            <person name="Gonzalez Torres C."/>
            <person name="Aguilar E."/>
            <person name="Gonzalez Ibarra J."/>
            <person name="Torres Lopez F.J."/>
            <person name="Rosas-Vargas H."/>
            <person name="Gonzalez-Bonilla C.R."/>
            <person name="Del Carmen Rocha-Gracia R."/>
        </authorList>
    </citation>
    <scope>NUCLEOTIDE SEQUENCE</scope>
    <source>
        <strain evidence="3">Lac40</strain>
    </source>
</reference>
<accession>A0A9X3YA38</accession>
<protein>
    <submittedName>
        <fullName evidence="3">Uncharacterized protein</fullName>
    </submittedName>
</protein>
<organism evidence="3 4">
    <name type="scientific">Leclercia adecarboxylata</name>
    <dbReference type="NCBI Taxonomy" id="83655"/>
    <lineage>
        <taxon>Bacteria</taxon>
        <taxon>Pseudomonadati</taxon>
        <taxon>Pseudomonadota</taxon>
        <taxon>Gammaproteobacteria</taxon>
        <taxon>Enterobacterales</taxon>
        <taxon>Enterobacteriaceae</taxon>
        <taxon>Leclercia</taxon>
    </lineage>
</organism>
<dbReference type="AlphaFoldDB" id="A0A9X3YA38"/>
<sequence>MKKILLVAALGLLIVSQAEAARGRKPCSGAKGGISHCTSSGKFVCNDGSLSRSQKICSGYGGGNDTVEQHSVKKSPAAKKATKIHKSEPSHLAEMNEDSFPPAQQKKPTCAPLYMANKPGYTRLPICVDNQY</sequence>
<dbReference type="RefSeq" id="WP_130588896.1">
    <property type="nucleotide sequence ID" value="NZ_CBCXZU010000003.1"/>
</dbReference>
<evidence type="ECO:0000313" key="3">
    <source>
        <dbReference type="EMBL" id="MDC6638194.1"/>
    </source>
</evidence>
<feature type="region of interest" description="Disordered" evidence="1">
    <location>
        <begin position="68"/>
        <end position="109"/>
    </location>
</feature>
<name>A0A9X3YA38_9ENTR</name>